<name>A0AAW0V358_SCYPA</name>
<feature type="transmembrane region" description="Helical" evidence="7">
    <location>
        <begin position="12"/>
        <end position="32"/>
    </location>
</feature>
<evidence type="ECO:0000256" key="6">
    <source>
        <dbReference type="SAM" id="MobiDB-lite"/>
    </source>
</evidence>
<dbReference type="AlphaFoldDB" id="A0AAW0V358"/>
<gene>
    <name evidence="9" type="ORF">O3P69_007225</name>
</gene>
<keyword evidence="3 7" id="KW-0812">Transmembrane</keyword>
<dbReference type="GO" id="GO:0016020">
    <property type="term" value="C:membrane"/>
    <property type="evidence" value="ECO:0007669"/>
    <property type="project" value="UniProtKB-SubCell"/>
</dbReference>
<evidence type="ECO:0000259" key="8">
    <source>
        <dbReference type="Pfam" id="PF12832"/>
    </source>
</evidence>
<dbReference type="InterPro" id="IPR024989">
    <property type="entry name" value="MFS_assoc_dom"/>
</dbReference>
<feature type="transmembrane region" description="Helical" evidence="7">
    <location>
        <begin position="378"/>
        <end position="399"/>
    </location>
</feature>
<dbReference type="InterPro" id="IPR036259">
    <property type="entry name" value="MFS_trans_sf"/>
</dbReference>
<protein>
    <recommendedName>
        <fullName evidence="8">Major facilitator superfamily associated domain-containing protein</fullName>
    </recommendedName>
</protein>
<feature type="domain" description="Major facilitator superfamily associated" evidence="8">
    <location>
        <begin position="281"/>
        <end position="409"/>
    </location>
</feature>
<evidence type="ECO:0000313" key="9">
    <source>
        <dbReference type="EMBL" id="KAK8406385.1"/>
    </source>
</evidence>
<evidence type="ECO:0000256" key="2">
    <source>
        <dbReference type="ARBA" id="ARBA00005241"/>
    </source>
</evidence>
<organism evidence="9 10">
    <name type="scientific">Scylla paramamosain</name>
    <name type="common">Mud crab</name>
    <dbReference type="NCBI Taxonomy" id="85552"/>
    <lineage>
        <taxon>Eukaryota</taxon>
        <taxon>Metazoa</taxon>
        <taxon>Ecdysozoa</taxon>
        <taxon>Arthropoda</taxon>
        <taxon>Crustacea</taxon>
        <taxon>Multicrustacea</taxon>
        <taxon>Malacostraca</taxon>
        <taxon>Eumalacostraca</taxon>
        <taxon>Eucarida</taxon>
        <taxon>Decapoda</taxon>
        <taxon>Pleocyemata</taxon>
        <taxon>Brachyura</taxon>
        <taxon>Eubrachyura</taxon>
        <taxon>Portunoidea</taxon>
        <taxon>Portunidae</taxon>
        <taxon>Portuninae</taxon>
        <taxon>Scylla</taxon>
    </lineage>
</organism>
<dbReference type="Proteomes" id="UP001487740">
    <property type="component" value="Unassembled WGS sequence"/>
</dbReference>
<evidence type="ECO:0000256" key="7">
    <source>
        <dbReference type="SAM" id="Phobius"/>
    </source>
</evidence>
<comment type="similarity">
    <text evidence="2">Belongs to the major facilitator superfamily. MFSD6 family.</text>
</comment>
<dbReference type="Gene3D" id="1.20.1250.20">
    <property type="entry name" value="MFS general substrate transporter like domains"/>
    <property type="match status" value="2"/>
</dbReference>
<reference evidence="9 10" key="1">
    <citation type="submission" date="2023-03" db="EMBL/GenBank/DDBJ databases">
        <title>High-quality genome of Scylla paramamosain provides insights in environmental adaptation.</title>
        <authorList>
            <person name="Zhang L."/>
        </authorList>
    </citation>
    <scope>NUCLEOTIDE SEQUENCE [LARGE SCALE GENOMIC DNA]</scope>
    <source>
        <strain evidence="9">LZ_2023a</strain>
        <tissue evidence="9">Muscle</tissue>
    </source>
</reference>
<evidence type="ECO:0000256" key="5">
    <source>
        <dbReference type="ARBA" id="ARBA00023136"/>
    </source>
</evidence>
<keyword evidence="10" id="KW-1185">Reference proteome</keyword>
<feature type="region of interest" description="Disordered" evidence="6">
    <location>
        <begin position="490"/>
        <end position="509"/>
    </location>
</feature>
<feature type="transmembrane region" description="Helical" evidence="7">
    <location>
        <begin position="406"/>
        <end position="425"/>
    </location>
</feature>
<feature type="domain" description="Major facilitator superfamily associated" evidence="8">
    <location>
        <begin position="10"/>
        <end position="85"/>
    </location>
</feature>
<evidence type="ECO:0000256" key="3">
    <source>
        <dbReference type="ARBA" id="ARBA00022692"/>
    </source>
</evidence>
<sequence>MGINRKLFPIKIHFFLYWGFMASAPPFVMVVARQMGVPLGVQGVVSAVITAAAVVVRPFIAALADTFPARRKIIFLALISIMIAAYNPIGFLPPLQPSPHLSGQLISSSFLAIDLNSNNSYTNLHLLTPRQQQQSLGECVVTDAWDCFAFCQNHEPCPMLTYHSSGFKFSLQPSHNGLGTEQMENITTSFPMTTNESLKIRHLQEVTPGPNVLKEWQSSTDHTWEKGKGKDMADGTWNLKENQTMVYIIEGVDGWSSKMGFNVRLQEDIAERMGTSGQHVNMVQGLTLLVQALSAIPCMFLCDWFMRRFGAQKVISTVLFLYSLRLLGLAAASHLGVLWVTALVEMINGPCFGLGYTAIVVHASSLAPRGYSTTVQSVVGVCYGTLGYAGASFVGGVMYEVMGGEWLYLVTGAAAFFTWTLHLSYITVCPPVTKTEEVEPAETRRKIDPEDPHAMVRLDNASLQLDRKGESAGGEMLAKEEEEVETLLEIKEPPKPVTEVEKERRVKGN</sequence>
<accession>A0AAW0V358</accession>
<dbReference type="InterPro" id="IPR051717">
    <property type="entry name" value="MFS_MFSD6"/>
</dbReference>
<comment type="caution">
    <text evidence="9">The sequence shown here is derived from an EMBL/GenBank/DDBJ whole genome shotgun (WGS) entry which is preliminary data.</text>
</comment>
<evidence type="ECO:0000313" key="10">
    <source>
        <dbReference type="Proteomes" id="UP001487740"/>
    </source>
</evidence>
<dbReference type="EMBL" id="JARAKH010000002">
    <property type="protein sequence ID" value="KAK8406385.1"/>
    <property type="molecule type" value="Genomic_DNA"/>
</dbReference>
<dbReference type="SUPFAM" id="SSF103473">
    <property type="entry name" value="MFS general substrate transporter"/>
    <property type="match status" value="2"/>
</dbReference>
<dbReference type="Pfam" id="PF12832">
    <property type="entry name" value="MFS_1_like"/>
    <property type="match status" value="2"/>
</dbReference>
<comment type="subcellular location">
    <subcellularLocation>
        <location evidence="1">Membrane</location>
        <topology evidence="1">Multi-pass membrane protein</topology>
    </subcellularLocation>
</comment>
<evidence type="ECO:0000256" key="4">
    <source>
        <dbReference type="ARBA" id="ARBA00022989"/>
    </source>
</evidence>
<keyword evidence="5 7" id="KW-0472">Membrane</keyword>
<feature type="transmembrane region" description="Helical" evidence="7">
    <location>
        <begin position="73"/>
        <end position="92"/>
    </location>
</feature>
<feature type="transmembrane region" description="Helical" evidence="7">
    <location>
        <begin position="286"/>
        <end position="306"/>
    </location>
</feature>
<dbReference type="PANTHER" id="PTHR16172">
    <property type="entry name" value="MAJOR FACILITATOR SUPERFAMILY DOMAIN-CONTAINING PROTEIN 6-LIKE"/>
    <property type="match status" value="1"/>
</dbReference>
<keyword evidence="4 7" id="KW-1133">Transmembrane helix</keyword>
<proteinExistence type="inferred from homology"/>
<feature type="transmembrane region" description="Helical" evidence="7">
    <location>
        <begin position="318"/>
        <end position="340"/>
    </location>
</feature>
<dbReference type="PANTHER" id="PTHR16172:SF41">
    <property type="entry name" value="MAJOR FACILITATOR SUPERFAMILY DOMAIN-CONTAINING PROTEIN 6-LIKE"/>
    <property type="match status" value="1"/>
</dbReference>
<evidence type="ECO:0000256" key="1">
    <source>
        <dbReference type="ARBA" id="ARBA00004141"/>
    </source>
</evidence>
<feature type="transmembrane region" description="Helical" evidence="7">
    <location>
        <begin position="44"/>
        <end position="64"/>
    </location>
</feature>